<dbReference type="Gene3D" id="2.60.300.12">
    <property type="entry name" value="HesB-like domain"/>
    <property type="match status" value="1"/>
</dbReference>
<accession>G8NR26</accession>
<dbReference type="OrthoDB" id="9801228at2"/>
<sequence length="126" mass="13138">MATAVVTPEVVNAPAAPSTPVVLTPSAIVKVKEIMATQDPIPAGLRIGVVGGGCSGFQYSMSFENASGMMDKVVRFDDLKVFIDATSAMYLNGCTVDYVETLEAAGFKFENPQVKSTCGCGSSFSV</sequence>
<dbReference type="Proteomes" id="UP000007113">
    <property type="component" value="Chromosome"/>
</dbReference>
<organism evidence="2 3">
    <name type="scientific">Granulicella mallensis (strain ATCC BAA-1857 / DSM 23137 / MP5ACTX8)</name>
    <dbReference type="NCBI Taxonomy" id="682795"/>
    <lineage>
        <taxon>Bacteria</taxon>
        <taxon>Pseudomonadati</taxon>
        <taxon>Acidobacteriota</taxon>
        <taxon>Terriglobia</taxon>
        <taxon>Terriglobales</taxon>
        <taxon>Acidobacteriaceae</taxon>
        <taxon>Granulicella</taxon>
    </lineage>
</organism>
<dbReference type="InterPro" id="IPR035903">
    <property type="entry name" value="HesB-like_dom_sf"/>
</dbReference>
<dbReference type="eggNOG" id="COG0316">
    <property type="taxonomic scope" value="Bacteria"/>
</dbReference>
<dbReference type="RefSeq" id="WP_014263895.1">
    <property type="nucleotide sequence ID" value="NC_016631.1"/>
</dbReference>
<gene>
    <name evidence="2" type="ordered locus">AciX8_0661</name>
</gene>
<dbReference type="InterPro" id="IPR016092">
    <property type="entry name" value="ATAP"/>
</dbReference>
<dbReference type="GO" id="GO:0016226">
    <property type="term" value="P:iron-sulfur cluster assembly"/>
    <property type="evidence" value="ECO:0007669"/>
    <property type="project" value="InterPro"/>
</dbReference>
<name>G8NR26_GRAMM</name>
<dbReference type="STRING" id="682795.AciX8_0661"/>
<evidence type="ECO:0000313" key="2">
    <source>
        <dbReference type="EMBL" id="AEU35011.1"/>
    </source>
</evidence>
<dbReference type="EMBL" id="CP003130">
    <property type="protein sequence ID" value="AEU35011.1"/>
    <property type="molecule type" value="Genomic_DNA"/>
</dbReference>
<evidence type="ECO:0000259" key="1">
    <source>
        <dbReference type="Pfam" id="PF01521"/>
    </source>
</evidence>
<dbReference type="GO" id="GO:0005506">
    <property type="term" value="F:iron ion binding"/>
    <property type="evidence" value="ECO:0007669"/>
    <property type="project" value="TreeGrafter"/>
</dbReference>
<dbReference type="Pfam" id="PF01521">
    <property type="entry name" value="Fe-S_biosyn"/>
    <property type="match status" value="1"/>
</dbReference>
<dbReference type="InterPro" id="IPR000361">
    <property type="entry name" value="ATAP_core_dom"/>
</dbReference>
<dbReference type="InterPro" id="IPR017870">
    <property type="entry name" value="FeS_cluster_insertion_CS"/>
</dbReference>
<dbReference type="GO" id="GO:0051537">
    <property type="term" value="F:2 iron, 2 sulfur cluster binding"/>
    <property type="evidence" value="ECO:0007669"/>
    <property type="project" value="TreeGrafter"/>
</dbReference>
<dbReference type="AlphaFoldDB" id="G8NR26"/>
<evidence type="ECO:0000313" key="3">
    <source>
        <dbReference type="Proteomes" id="UP000007113"/>
    </source>
</evidence>
<dbReference type="PANTHER" id="PTHR43011:SF1">
    <property type="entry name" value="IRON-SULFUR CLUSTER ASSEMBLY 2 HOMOLOG, MITOCHONDRIAL"/>
    <property type="match status" value="1"/>
</dbReference>
<dbReference type="PROSITE" id="PS01152">
    <property type="entry name" value="HESB"/>
    <property type="match status" value="1"/>
</dbReference>
<dbReference type="PANTHER" id="PTHR43011">
    <property type="entry name" value="IRON-SULFUR CLUSTER ASSEMBLY 2 HOMOLOG, MITOCHONDRIAL"/>
    <property type="match status" value="1"/>
</dbReference>
<dbReference type="HOGENOM" id="CLU_069054_5_1_0"/>
<dbReference type="GO" id="GO:0051539">
    <property type="term" value="F:4 iron, 4 sulfur cluster binding"/>
    <property type="evidence" value="ECO:0007669"/>
    <property type="project" value="TreeGrafter"/>
</dbReference>
<feature type="domain" description="Core" evidence="1">
    <location>
        <begin position="23"/>
        <end position="121"/>
    </location>
</feature>
<dbReference type="KEGG" id="gma:AciX8_0661"/>
<keyword evidence="3" id="KW-1185">Reference proteome</keyword>
<proteinExistence type="predicted"/>
<protein>
    <submittedName>
        <fullName evidence="2">Iron-sulfur cluster assembly accessory protein</fullName>
    </submittedName>
</protein>
<dbReference type="NCBIfam" id="TIGR00049">
    <property type="entry name" value="iron-sulfur cluster assembly accessory protein"/>
    <property type="match status" value="1"/>
</dbReference>
<dbReference type="SUPFAM" id="SSF89360">
    <property type="entry name" value="HesB-like domain"/>
    <property type="match status" value="1"/>
</dbReference>
<reference evidence="2 3" key="1">
    <citation type="submission" date="2011-11" db="EMBL/GenBank/DDBJ databases">
        <title>Complete sequence of Granulicella mallensis MP5ACTX8.</title>
        <authorList>
            <consortium name="US DOE Joint Genome Institute"/>
            <person name="Lucas S."/>
            <person name="Copeland A."/>
            <person name="Lapidus A."/>
            <person name="Cheng J.-F."/>
            <person name="Goodwin L."/>
            <person name="Pitluck S."/>
            <person name="Peters L."/>
            <person name="Lu M."/>
            <person name="Detter J.C."/>
            <person name="Han C."/>
            <person name="Tapia R."/>
            <person name="Land M."/>
            <person name="Hauser L."/>
            <person name="Kyrpides N."/>
            <person name="Ivanova N."/>
            <person name="Mikhailova N."/>
            <person name="Pagani I."/>
            <person name="Rawat S."/>
            <person name="Mannisto M."/>
            <person name="Haggblom M."/>
            <person name="Woyke T."/>
        </authorList>
    </citation>
    <scope>NUCLEOTIDE SEQUENCE [LARGE SCALE GENOMIC DNA]</scope>
    <source>
        <strain evidence="3">ATCC BAA-1857 / DSM 23137 / MP5ACTX8</strain>
    </source>
</reference>